<dbReference type="Pfam" id="PF13966">
    <property type="entry name" value="zf-RVT"/>
    <property type="match status" value="1"/>
</dbReference>
<keyword evidence="2" id="KW-0808">Transferase</keyword>
<dbReference type="GO" id="GO:0003964">
    <property type="term" value="F:RNA-directed DNA polymerase activity"/>
    <property type="evidence" value="ECO:0007669"/>
    <property type="project" value="UniProtKB-KW"/>
</dbReference>
<comment type="caution">
    <text evidence="2">The sequence shown here is derived from an EMBL/GenBank/DDBJ whole genome shotgun (WGS) entry which is preliminary data.</text>
</comment>
<dbReference type="PANTHER" id="PTHR33116:SF76">
    <property type="entry name" value="DUF4283 DOMAIN-CONTAINING PROTEIN"/>
    <property type="match status" value="1"/>
</dbReference>
<gene>
    <name evidence="2" type="ORF">Tco_0842345</name>
</gene>
<evidence type="ECO:0000313" key="2">
    <source>
        <dbReference type="EMBL" id="GJT07883.1"/>
    </source>
</evidence>
<dbReference type="Pfam" id="PF00078">
    <property type="entry name" value="RVT_1"/>
    <property type="match status" value="1"/>
</dbReference>
<keyword evidence="3" id="KW-1185">Reference proteome</keyword>
<protein>
    <submittedName>
        <fullName evidence="2">RNA-directed DNA polymerase, eukaryota, reverse transcriptase zinc-binding domain protein</fullName>
    </submittedName>
</protein>
<dbReference type="Proteomes" id="UP001151760">
    <property type="component" value="Unassembled WGS sequence"/>
</dbReference>
<name>A0ABQ5B088_9ASTR</name>
<keyword evidence="2" id="KW-0695">RNA-directed DNA polymerase</keyword>
<reference evidence="2" key="2">
    <citation type="submission" date="2022-01" db="EMBL/GenBank/DDBJ databases">
        <authorList>
            <person name="Yamashiro T."/>
            <person name="Shiraishi A."/>
            <person name="Satake H."/>
            <person name="Nakayama K."/>
        </authorList>
    </citation>
    <scope>NUCLEOTIDE SEQUENCE</scope>
</reference>
<reference evidence="2" key="1">
    <citation type="journal article" date="2022" name="Int. J. Mol. Sci.">
        <title>Draft Genome of Tanacetum Coccineum: Genomic Comparison of Closely Related Tanacetum-Family Plants.</title>
        <authorList>
            <person name="Yamashiro T."/>
            <person name="Shiraishi A."/>
            <person name="Nakayama K."/>
            <person name="Satake H."/>
        </authorList>
    </citation>
    <scope>NUCLEOTIDE SEQUENCE</scope>
</reference>
<dbReference type="CDD" id="cd01650">
    <property type="entry name" value="RT_nLTR_like"/>
    <property type="match status" value="1"/>
</dbReference>
<feature type="domain" description="Reverse transcriptase" evidence="1">
    <location>
        <begin position="321"/>
        <end position="549"/>
    </location>
</feature>
<dbReference type="InterPro" id="IPR043502">
    <property type="entry name" value="DNA/RNA_pol_sf"/>
</dbReference>
<dbReference type="PROSITE" id="PS50878">
    <property type="entry name" value="RT_POL"/>
    <property type="match status" value="1"/>
</dbReference>
<proteinExistence type="predicted"/>
<dbReference type="InterPro" id="IPR026960">
    <property type="entry name" value="RVT-Znf"/>
</dbReference>
<evidence type="ECO:0000313" key="3">
    <source>
        <dbReference type="Proteomes" id="UP001151760"/>
    </source>
</evidence>
<organism evidence="2 3">
    <name type="scientific">Tanacetum coccineum</name>
    <dbReference type="NCBI Taxonomy" id="301880"/>
    <lineage>
        <taxon>Eukaryota</taxon>
        <taxon>Viridiplantae</taxon>
        <taxon>Streptophyta</taxon>
        <taxon>Embryophyta</taxon>
        <taxon>Tracheophyta</taxon>
        <taxon>Spermatophyta</taxon>
        <taxon>Magnoliopsida</taxon>
        <taxon>eudicotyledons</taxon>
        <taxon>Gunneridae</taxon>
        <taxon>Pentapetalae</taxon>
        <taxon>asterids</taxon>
        <taxon>campanulids</taxon>
        <taxon>Asterales</taxon>
        <taxon>Asteraceae</taxon>
        <taxon>Asteroideae</taxon>
        <taxon>Anthemideae</taxon>
        <taxon>Anthemidinae</taxon>
        <taxon>Tanacetum</taxon>
    </lineage>
</organism>
<dbReference type="EMBL" id="BQNB010012786">
    <property type="protein sequence ID" value="GJT07883.1"/>
    <property type="molecule type" value="Genomic_DNA"/>
</dbReference>
<dbReference type="InterPro" id="IPR000477">
    <property type="entry name" value="RT_dom"/>
</dbReference>
<dbReference type="PANTHER" id="PTHR33116">
    <property type="entry name" value="REVERSE TRANSCRIPTASE ZINC-BINDING DOMAIN-CONTAINING PROTEIN-RELATED-RELATED"/>
    <property type="match status" value="1"/>
</dbReference>
<evidence type="ECO:0000259" key="1">
    <source>
        <dbReference type="PROSITE" id="PS50878"/>
    </source>
</evidence>
<accession>A0ABQ5B088</accession>
<keyword evidence="2" id="KW-0548">Nucleotidyltransferase</keyword>
<dbReference type="SUPFAM" id="SSF56672">
    <property type="entry name" value="DNA/RNA polymerases"/>
    <property type="match status" value="1"/>
</dbReference>
<sequence length="891" mass="101377">MVNYFKQQWEIGRHKEIKDQMNGMRDVMEDVLEDNSMTGQFMTANVVEAILNIRSINQEKKQKEVRNVIRDEKLQVCAIIETHVKAANMSDVYSKVFGRWEWVSNSIVSSNGCSRIVVDHCPAVLSIPEKFKKINSPFRFMNYVADKPEFLPIIQQQWSTPVDGFDVFQKVANMKEKLKISQTKVDANPHDSIIEVEETKILLEYKEAISDENKILSQKAKIDWLRDGDRNSAYFHEVIKGGRMANKIISVCDENGNLVEGELVVAQFARHFQDFLSQSQAVEPIIDIDDLFSTKLTKKDNNLMIKEVTDAEIKEALFDIGDNKSPDGYSMQNATLLTLVLKVSNASKVTEYRPIACCNVLYKCISKIITNRIKSSLNKLVNGNQSTFIPGRMIQDNILLSQELLKGYDRKVGPKRESHGYFKGGRGLRQGDPISPYLFTLVMEVFSLTMQRNVDKNSQFKYNFGCKDLQITHLCFADDLLVLCNGDIGSIRVIKQTLQEFSKASGLVPSLHKSIVFFGSVPLDSQQLILAELLFSVGTLPVRYLGVPLINKRISLNNCKQLVDKVRCKVQDWKNKDLSYAGRLQLVASMLAAMQLYWACVFFSQRKQLGTLIVFLKVFYGVVENCKKALMDITERIIHKFGNGKQVTMRYDNWSVIGPLDQYISMRDIYDARLADYATVAEMTSNGRWKWPEEWLLKFPMLQQCIPSHAFVAWLAIQGRLLTWDRILSWNPDAELKCPLSKKCPDSHNHLFFQCDYSMKVWSTMKRKAKMLILPGDWDGIVNTMRVTEMTPDRLVRSTVGLIPTNELALEGHRIDPSVPSDTVAMFVATDIADQLLELRPSIVTTYSMIAPDSPNFLTTATQAASRGTTDSRSIRSRSHVKLIFSSNVIL</sequence>